<evidence type="ECO:0008006" key="4">
    <source>
        <dbReference type="Google" id="ProtNLM"/>
    </source>
</evidence>
<evidence type="ECO:0000256" key="1">
    <source>
        <dbReference type="SAM" id="MobiDB-lite"/>
    </source>
</evidence>
<dbReference type="Proteomes" id="UP000198796">
    <property type="component" value="Unassembled WGS sequence"/>
</dbReference>
<organism evidence="2 3">
    <name type="scientific">Poseidonocella pacifica</name>
    <dbReference type="NCBI Taxonomy" id="871651"/>
    <lineage>
        <taxon>Bacteria</taxon>
        <taxon>Pseudomonadati</taxon>
        <taxon>Pseudomonadota</taxon>
        <taxon>Alphaproteobacteria</taxon>
        <taxon>Rhodobacterales</taxon>
        <taxon>Roseobacteraceae</taxon>
        <taxon>Poseidonocella</taxon>
    </lineage>
</organism>
<evidence type="ECO:0000313" key="2">
    <source>
        <dbReference type="EMBL" id="SFA91737.1"/>
    </source>
</evidence>
<dbReference type="RefSeq" id="WP_092063149.1">
    <property type="nucleotide sequence ID" value="NZ_FOJU01000002.1"/>
</dbReference>
<reference evidence="2 3" key="1">
    <citation type="submission" date="2016-10" db="EMBL/GenBank/DDBJ databases">
        <authorList>
            <person name="de Groot N.N."/>
        </authorList>
    </citation>
    <scope>NUCLEOTIDE SEQUENCE [LARGE SCALE GENOMIC DNA]</scope>
    <source>
        <strain evidence="2 3">DSM 29316</strain>
    </source>
</reference>
<protein>
    <recommendedName>
        <fullName evidence="4">Plasmid recombination enzyme</fullName>
    </recommendedName>
</protein>
<feature type="compositionally biased region" description="Basic and acidic residues" evidence="1">
    <location>
        <begin position="21"/>
        <end position="32"/>
    </location>
</feature>
<accession>A0A1I0WTH7</accession>
<gene>
    <name evidence="2" type="ORF">SAMN05421688_1738</name>
</gene>
<name>A0A1I0WTH7_9RHOB</name>
<keyword evidence="3" id="KW-1185">Reference proteome</keyword>
<dbReference type="Gene3D" id="3.30.930.30">
    <property type="match status" value="1"/>
</dbReference>
<dbReference type="EMBL" id="FOJU01000002">
    <property type="protein sequence ID" value="SFA91737.1"/>
    <property type="molecule type" value="Genomic_DNA"/>
</dbReference>
<evidence type="ECO:0000313" key="3">
    <source>
        <dbReference type="Proteomes" id="UP000198796"/>
    </source>
</evidence>
<dbReference type="AlphaFoldDB" id="A0A1I0WTH7"/>
<proteinExistence type="predicted"/>
<feature type="region of interest" description="Disordered" evidence="1">
    <location>
        <begin position="1"/>
        <end position="33"/>
    </location>
</feature>
<dbReference type="OrthoDB" id="6183171at2"/>
<sequence length="547" mass="60596">MKGYQFARMESYSVQGAPGKKSNEPKFRKSGERAWTAQEVLDEAERKPWASFHVNPGGLPPQILPGTVSSFAAARAAHEEASTVNEVYVRKGKKAKRKLRSDARTLYSSVVSLPTLTVDALADPELREECVALLAAAMEHERKTVEKAGGVLLMGVIHWDEDHVHAHYLAIEPQLGRVDALHPGRAAKIAFNEAHAAEKVKDPKAVGQGANRAYRAAMSKWQDDFYEEVFDGAGLLRFGPKRCRMTRAEYQKALTVKDRQARDEKRRAESAAKFNEQVTAIEGEKTDLLLRETEAARLAAQGQAEITRAEKLACSAADRAKALECGMSAIEARKIDYRPATEERREGLVYGPNAPDAEEDRRSLKKRIMPAFDLLLGFARRVFGVRQREEAQEATAAELRRGAAVVEAAMSQSRQVVPESLAALAAGETAPLDEESFPGAWAIPSETETAALRTRLETTTNLELRAAYQATRDAMLLTEEDAALRANYVRGVKVIELNAAERGFDLETGRQDVENATDPKVAALHTDQFREPIKVLWLSPERVRRRT</sequence>